<feature type="domain" description="DUF397" evidence="2">
    <location>
        <begin position="13"/>
        <end position="46"/>
    </location>
</feature>
<name>A0A3N0DYF1_9ACTN</name>
<evidence type="ECO:0000313" key="3">
    <source>
        <dbReference type="EMBL" id="RNL80652.1"/>
    </source>
</evidence>
<dbReference type="Proteomes" id="UP000269198">
    <property type="component" value="Unassembled WGS sequence"/>
</dbReference>
<dbReference type="EMBL" id="RJMB01000036">
    <property type="protein sequence ID" value="RNL80652.1"/>
    <property type="molecule type" value="Genomic_DNA"/>
</dbReference>
<dbReference type="Pfam" id="PF04149">
    <property type="entry name" value="DUF397"/>
    <property type="match status" value="1"/>
</dbReference>
<reference evidence="3 4" key="1">
    <citation type="submission" date="2018-11" db="EMBL/GenBank/DDBJ databases">
        <title>The genome draft of YIM 96095.</title>
        <authorList>
            <person name="Tang S.-K."/>
            <person name="Chunyu W.-X."/>
            <person name="Feng Y.-Z."/>
        </authorList>
    </citation>
    <scope>NUCLEOTIDE SEQUENCE [LARGE SCALE GENOMIC DNA]</scope>
    <source>
        <strain evidence="3 4">YIM 96095</strain>
    </source>
</reference>
<accession>A0A3N0DYF1</accession>
<gene>
    <name evidence="3" type="ORF">EFW17_22625</name>
</gene>
<protein>
    <submittedName>
        <fullName evidence="3">DUF397 domain-containing protein</fullName>
    </submittedName>
</protein>
<evidence type="ECO:0000259" key="2">
    <source>
        <dbReference type="Pfam" id="PF04149"/>
    </source>
</evidence>
<keyword evidence="4" id="KW-1185">Reference proteome</keyword>
<dbReference type="AlphaFoldDB" id="A0A3N0DYF1"/>
<sequence>MSVSGEGSAHSSNWRVSSYSMNGGGNCVEAGPMLDGSPRFAVRDSRH</sequence>
<feature type="region of interest" description="Disordered" evidence="1">
    <location>
        <begin position="25"/>
        <end position="47"/>
    </location>
</feature>
<comment type="caution">
    <text evidence="3">The sequence shown here is derived from an EMBL/GenBank/DDBJ whole genome shotgun (WGS) entry which is preliminary data.</text>
</comment>
<organism evidence="3 4">
    <name type="scientific">Halostreptopolyspora alba</name>
    <dbReference type="NCBI Taxonomy" id="2487137"/>
    <lineage>
        <taxon>Bacteria</taxon>
        <taxon>Bacillati</taxon>
        <taxon>Actinomycetota</taxon>
        <taxon>Actinomycetes</taxon>
        <taxon>Streptosporangiales</taxon>
        <taxon>Nocardiopsidaceae</taxon>
        <taxon>Halostreptopolyspora</taxon>
    </lineage>
</organism>
<dbReference type="InterPro" id="IPR007278">
    <property type="entry name" value="DUF397"/>
</dbReference>
<evidence type="ECO:0000256" key="1">
    <source>
        <dbReference type="SAM" id="MobiDB-lite"/>
    </source>
</evidence>
<evidence type="ECO:0000313" key="4">
    <source>
        <dbReference type="Proteomes" id="UP000269198"/>
    </source>
</evidence>
<feature type="non-terminal residue" evidence="3">
    <location>
        <position position="47"/>
    </location>
</feature>
<dbReference type="OrthoDB" id="3431588at2"/>
<proteinExistence type="predicted"/>
<dbReference type="RefSeq" id="WP_148046418.1">
    <property type="nucleotide sequence ID" value="NZ_RJMB01000036.1"/>
</dbReference>